<evidence type="ECO:0000256" key="7">
    <source>
        <dbReference type="SAM" id="Phobius"/>
    </source>
</evidence>
<accession>A0A077ZTY5</accession>
<evidence type="ECO:0000256" key="2">
    <source>
        <dbReference type="ARBA" id="ARBA00010487"/>
    </source>
</evidence>
<feature type="transmembrane region" description="Helical" evidence="7">
    <location>
        <begin position="370"/>
        <end position="388"/>
    </location>
</feature>
<gene>
    <name evidence="8" type="primary">Contig6990.g336</name>
    <name evidence="8" type="ORF">STYLEM_2334</name>
</gene>
<dbReference type="PANTHER" id="PTHR21355:SF0">
    <property type="entry name" value="G-PROTEIN COUPLED RECEPTOR-ASSOCIATED PROTEIN LMBRD2"/>
    <property type="match status" value="1"/>
</dbReference>
<feature type="transmembrane region" description="Helical" evidence="7">
    <location>
        <begin position="152"/>
        <end position="175"/>
    </location>
</feature>
<dbReference type="Pfam" id="PF04791">
    <property type="entry name" value="LMBR1"/>
    <property type="match status" value="1"/>
</dbReference>
<dbReference type="EMBL" id="CCKQ01002264">
    <property type="protein sequence ID" value="CDW73358.1"/>
    <property type="molecule type" value="Genomic_DNA"/>
</dbReference>
<feature type="region of interest" description="Disordered" evidence="6">
    <location>
        <begin position="508"/>
        <end position="530"/>
    </location>
</feature>
<sequence>MILVRISVVGLEALLILIISICLNKSYAKAGTPLIVKIISITGWFLGLMILVITPMDVFIVLADGESNELMIVWWSILYWSAFALKTFIIPSMIAFLRAPDLSFKDKIRRAGMNILLTILKGLVLAAIFIGLCQIRDEDRERFKQYGLRGTIQGITLLIDFIYLMFYQSYGYLFFPFAILRYVSNERTLIFQLWNISNTHQRLKIEVNNLIELTRKIKLKIDCGLDEELKTEILKRIKEFYVEESIEAYIKLFNISYEGSSLFLDIDEEDDSEISQSQNKKLPENGLKSQKEILLKLRQKVIFCMEDIQTFQYRLLYFSKQAVFAQDILSLKNQNHKMLRQIVMLDGINDDIYYHDEFIMYIWYSIIRPIFIAIFGLFIFLLGIQIMAGEIEMYLDNIKNSAAFEVLTPISLLNAIITPDRMYLLAVIHLLLMVLHATNYIRKVLDGESHQIVSLYIMEYRKWLIFFKPKGKRYVLRAPHKIHDSTCTCEIQNSIVAHLQTLASENSRSSIDQQNEHLLTSGSSTTAKKQ</sequence>
<reference evidence="8 9" key="1">
    <citation type="submission" date="2014-06" db="EMBL/GenBank/DDBJ databases">
        <authorList>
            <person name="Swart Estienne"/>
        </authorList>
    </citation>
    <scope>NUCLEOTIDE SEQUENCE [LARGE SCALE GENOMIC DNA]</scope>
    <source>
        <strain evidence="8 9">130c</strain>
    </source>
</reference>
<feature type="transmembrane region" description="Helical" evidence="7">
    <location>
        <begin position="73"/>
        <end position="99"/>
    </location>
</feature>
<proteinExistence type="inferred from homology"/>
<evidence type="ECO:0000313" key="8">
    <source>
        <dbReference type="EMBL" id="CDW73358.1"/>
    </source>
</evidence>
<evidence type="ECO:0000256" key="4">
    <source>
        <dbReference type="ARBA" id="ARBA00022989"/>
    </source>
</evidence>
<dbReference type="InterPro" id="IPR006876">
    <property type="entry name" value="LMBR1-like_membr_prot"/>
</dbReference>
<comment type="similarity">
    <text evidence="2">Belongs to the LIMR family.</text>
</comment>
<keyword evidence="5 7" id="KW-0472">Membrane</keyword>
<dbReference type="InterPro" id="IPR051584">
    <property type="entry name" value="GPCR-associated_LMBR1"/>
</dbReference>
<keyword evidence="4 7" id="KW-1133">Transmembrane helix</keyword>
<keyword evidence="3 7" id="KW-0812">Transmembrane</keyword>
<dbReference type="Proteomes" id="UP000039865">
    <property type="component" value="Unassembled WGS sequence"/>
</dbReference>
<evidence type="ECO:0000256" key="6">
    <source>
        <dbReference type="SAM" id="MobiDB-lite"/>
    </source>
</evidence>
<dbReference type="AlphaFoldDB" id="A0A077ZTY5"/>
<dbReference type="OrthoDB" id="203099at2759"/>
<evidence type="ECO:0000256" key="5">
    <source>
        <dbReference type="ARBA" id="ARBA00023136"/>
    </source>
</evidence>
<evidence type="ECO:0000256" key="3">
    <source>
        <dbReference type="ARBA" id="ARBA00022692"/>
    </source>
</evidence>
<organism evidence="8 9">
    <name type="scientific">Stylonychia lemnae</name>
    <name type="common">Ciliate</name>
    <dbReference type="NCBI Taxonomy" id="5949"/>
    <lineage>
        <taxon>Eukaryota</taxon>
        <taxon>Sar</taxon>
        <taxon>Alveolata</taxon>
        <taxon>Ciliophora</taxon>
        <taxon>Intramacronucleata</taxon>
        <taxon>Spirotrichea</taxon>
        <taxon>Stichotrichia</taxon>
        <taxon>Sporadotrichida</taxon>
        <taxon>Oxytrichidae</taxon>
        <taxon>Stylonychinae</taxon>
        <taxon>Stylonychia</taxon>
    </lineage>
</organism>
<feature type="transmembrane region" description="Helical" evidence="7">
    <location>
        <begin position="111"/>
        <end position="132"/>
    </location>
</feature>
<keyword evidence="9" id="KW-1185">Reference proteome</keyword>
<feature type="transmembrane region" description="Helical" evidence="7">
    <location>
        <begin position="6"/>
        <end position="23"/>
    </location>
</feature>
<evidence type="ECO:0000256" key="1">
    <source>
        <dbReference type="ARBA" id="ARBA00004141"/>
    </source>
</evidence>
<dbReference type="InParanoid" id="A0A077ZTY5"/>
<dbReference type="PANTHER" id="PTHR21355">
    <property type="entry name" value="G-PROTEIN COUPLED RECEPTOR-ASSOCIATED PROTEIN LMBRD2"/>
    <property type="match status" value="1"/>
</dbReference>
<comment type="subcellular location">
    <subcellularLocation>
        <location evidence="1">Membrane</location>
        <topology evidence="1">Multi-pass membrane protein</topology>
    </subcellularLocation>
</comment>
<protein>
    <submittedName>
        <fullName evidence="8">Uncharacterized protein</fullName>
    </submittedName>
</protein>
<evidence type="ECO:0000313" key="9">
    <source>
        <dbReference type="Proteomes" id="UP000039865"/>
    </source>
</evidence>
<name>A0A077ZTY5_STYLE</name>
<dbReference type="GO" id="GO:0016020">
    <property type="term" value="C:membrane"/>
    <property type="evidence" value="ECO:0007669"/>
    <property type="project" value="UniProtKB-SubCell"/>
</dbReference>
<feature type="transmembrane region" description="Helical" evidence="7">
    <location>
        <begin position="35"/>
        <end position="53"/>
    </location>
</feature>